<evidence type="ECO:0000313" key="1">
    <source>
        <dbReference type="EMBL" id="CAG8620852.1"/>
    </source>
</evidence>
<evidence type="ECO:0000313" key="2">
    <source>
        <dbReference type="Proteomes" id="UP000789901"/>
    </source>
</evidence>
<sequence length="202" mass="23026">MSLFSLKIIGLTAALIGVLSIFIGSSLIPITLPFSRSVYDNTFIADPLVLCDVKDELCSNLFKNRRWGGRGGVVENERVLMIATVNNDSNSIYQFVKTLDENYNIPVFNLNIICNGSISFNGKESKESKLEDRWLVEFITIELDEQYYEITRITVNFVKILTSNSSCDENAITMPVRDYMLCRPIMDQPIVFYMNTHVEYTC</sequence>
<accession>A0ABN7UMK8</accession>
<comment type="caution">
    <text evidence="1">The sequence shown here is derived from an EMBL/GenBank/DDBJ whole genome shotgun (WGS) entry which is preliminary data.</text>
</comment>
<dbReference type="Proteomes" id="UP000789901">
    <property type="component" value="Unassembled WGS sequence"/>
</dbReference>
<proteinExistence type="predicted"/>
<organism evidence="1 2">
    <name type="scientific">Gigaspora margarita</name>
    <dbReference type="NCBI Taxonomy" id="4874"/>
    <lineage>
        <taxon>Eukaryota</taxon>
        <taxon>Fungi</taxon>
        <taxon>Fungi incertae sedis</taxon>
        <taxon>Mucoromycota</taxon>
        <taxon>Glomeromycotina</taxon>
        <taxon>Glomeromycetes</taxon>
        <taxon>Diversisporales</taxon>
        <taxon>Gigasporaceae</taxon>
        <taxon>Gigaspora</taxon>
    </lineage>
</organism>
<dbReference type="EMBL" id="CAJVQB010003892">
    <property type="protein sequence ID" value="CAG8620852.1"/>
    <property type="molecule type" value="Genomic_DNA"/>
</dbReference>
<name>A0ABN7UMK8_GIGMA</name>
<reference evidence="1 2" key="1">
    <citation type="submission" date="2021-06" db="EMBL/GenBank/DDBJ databases">
        <authorList>
            <person name="Kallberg Y."/>
            <person name="Tangrot J."/>
            <person name="Rosling A."/>
        </authorList>
    </citation>
    <scope>NUCLEOTIDE SEQUENCE [LARGE SCALE GENOMIC DNA]</scope>
    <source>
        <strain evidence="1 2">120-4 pot B 10/14</strain>
    </source>
</reference>
<protein>
    <submittedName>
        <fullName evidence="1">6269_t:CDS:1</fullName>
    </submittedName>
</protein>
<gene>
    <name evidence="1" type="ORF">GMARGA_LOCUS7834</name>
</gene>
<keyword evidence="2" id="KW-1185">Reference proteome</keyword>